<dbReference type="PROSITE" id="PS50022">
    <property type="entry name" value="FA58C_3"/>
    <property type="match status" value="1"/>
</dbReference>
<dbReference type="InterPro" id="IPR005084">
    <property type="entry name" value="CBM6"/>
</dbReference>
<protein>
    <submittedName>
        <fullName evidence="6">Cellulase family glycosylhydrolase</fullName>
    </submittedName>
</protein>
<organism evidence="6 7">
    <name type="scientific">Niastella soli</name>
    <dbReference type="NCBI Taxonomy" id="2821487"/>
    <lineage>
        <taxon>Bacteria</taxon>
        <taxon>Pseudomonadati</taxon>
        <taxon>Bacteroidota</taxon>
        <taxon>Chitinophagia</taxon>
        <taxon>Chitinophagales</taxon>
        <taxon>Chitinophagaceae</taxon>
        <taxon>Niastella</taxon>
    </lineage>
</organism>
<dbReference type="Pfam" id="PF00754">
    <property type="entry name" value="F5_F8_type_C"/>
    <property type="match status" value="1"/>
</dbReference>
<evidence type="ECO:0000256" key="3">
    <source>
        <dbReference type="ARBA" id="ARBA00023295"/>
    </source>
</evidence>
<keyword evidence="1" id="KW-0732">Signal</keyword>
<evidence type="ECO:0000313" key="7">
    <source>
        <dbReference type="Proteomes" id="UP000677244"/>
    </source>
</evidence>
<dbReference type="Pfam" id="PF18962">
    <property type="entry name" value="Por_Secre_tail"/>
    <property type="match status" value="1"/>
</dbReference>
<evidence type="ECO:0000259" key="5">
    <source>
        <dbReference type="PROSITE" id="PS51175"/>
    </source>
</evidence>
<dbReference type="EMBL" id="JAGHKO010000001">
    <property type="protein sequence ID" value="MBO9201025.1"/>
    <property type="molecule type" value="Genomic_DNA"/>
</dbReference>
<dbReference type="InterPro" id="IPR026444">
    <property type="entry name" value="Secre_tail"/>
</dbReference>
<accession>A0ABS3YUC5</accession>
<feature type="domain" description="F5/8 type C" evidence="4">
    <location>
        <begin position="338"/>
        <end position="475"/>
    </location>
</feature>
<dbReference type="InterPro" id="IPR001547">
    <property type="entry name" value="Glyco_hydro_5"/>
</dbReference>
<dbReference type="NCBIfam" id="TIGR04183">
    <property type="entry name" value="Por_Secre_tail"/>
    <property type="match status" value="1"/>
</dbReference>
<dbReference type="SUPFAM" id="SSF49785">
    <property type="entry name" value="Galactose-binding domain-like"/>
    <property type="match status" value="2"/>
</dbReference>
<sequence length="711" mass="78143">MKPLMKPILLFVSLFLCVWGFGQTPVASNGQLKVVGTKLVNQNGYPVQLRGMSTHGLQWYSNCITDASLDVLKNDWGADIMRISMYIQEDGYETNPTYFTNLVKTIVNKLTARGMYALIDFHMLEPSDPNYNLSRAITFFTDIANTFKNNNNVLYEICNEPSNVSWSTIKNYANQVIPVIRAIDNDAPIIVGTRAWSSLGMSDGSTAQEIINSPLNFPNLLYTFHFYAKDHRDSYLNQLSWAADRLPIFVTEFGSQEASGDGPNDFTMAQKYIDLMRTKKISWCNWNYSDDFRSGAVWKTGTCGGTNWTTSRLKEAGTWVRNNILTPADDFGGGPIDTTGPTNPNPTNIALNKTVTVSSVEDNTLTGNLAVDGNGSTRWASAAGIDPQSITVDLGGKYNISRIKLVWEAAYGKNFVLEVSPDNSTWTNVKNITGNTSLTNDYTGLSTTGRYVRMTGTARGTEYGYSLYEFEVYGTAANDTTPPPPTTSVLIQAESYSSMSGVQTETTTDTDGGQDVGWIDQGDWMAFSNINFPVTGTYKVEYRVASLSGGGRVSCDLNAGSIQLGQVDVPNTGGWQTWTTISHNVTVTAGTYNFGVYAQASGWNLNWIRITPVTTTTKSSTRMEAVATAANSLEQRIQVYPVPSKDEVTITLPESTQKTQIVVTDLNGKTYYTGIASGNVHQLHISKYPAGIYVVQLLNGNNRIVKRIVKK</sequence>
<dbReference type="Pfam" id="PF00150">
    <property type="entry name" value="Cellulase"/>
    <property type="match status" value="1"/>
</dbReference>
<keyword evidence="2" id="KW-0378">Hydrolase</keyword>
<dbReference type="PANTHER" id="PTHR34142:SF1">
    <property type="entry name" value="GLYCOSIDE HYDROLASE FAMILY 5 DOMAIN-CONTAINING PROTEIN"/>
    <property type="match status" value="1"/>
</dbReference>
<dbReference type="InterPro" id="IPR008979">
    <property type="entry name" value="Galactose-bd-like_sf"/>
</dbReference>
<dbReference type="CDD" id="cd04080">
    <property type="entry name" value="CBM6_cellulase-like"/>
    <property type="match status" value="1"/>
</dbReference>
<dbReference type="InterPro" id="IPR006584">
    <property type="entry name" value="Cellulose-bd_IV"/>
</dbReference>
<evidence type="ECO:0000259" key="4">
    <source>
        <dbReference type="PROSITE" id="PS50022"/>
    </source>
</evidence>
<dbReference type="PANTHER" id="PTHR34142">
    <property type="entry name" value="ENDO-BETA-1,4-GLUCANASE A"/>
    <property type="match status" value="1"/>
</dbReference>
<dbReference type="Proteomes" id="UP000677244">
    <property type="component" value="Unassembled WGS sequence"/>
</dbReference>
<dbReference type="InterPro" id="IPR000421">
    <property type="entry name" value="FA58C"/>
</dbReference>
<comment type="caution">
    <text evidence="6">The sequence shown here is derived from an EMBL/GenBank/DDBJ whole genome shotgun (WGS) entry which is preliminary data.</text>
</comment>
<dbReference type="SUPFAM" id="SSF51445">
    <property type="entry name" value="(Trans)glycosidases"/>
    <property type="match status" value="1"/>
</dbReference>
<dbReference type="PROSITE" id="PS51175">
    <property type="entry name" value="CBM6"/>
    <property type="match status" value="1"/>
</dbReference>
<dbReference type="SMART" id="SM00606">
    <property type="entry name" value="CBD_IV"/>
    <property type="match status" value="1"/>
</dbReference>
<evidence type="ECO:0000313" key="6">
    <source>
        <dbReference type="EMBL" id="MBO9201025.1"/>
    </source>
</evidence>
<dbReference type="InterPro" id="IPR017853">
    <property type="entry name" value="GH"/>
</dbReference>
<dbReference type="Gene3D" id="3.20.20.80">
    <property type="entry name" value="Glycosidases"/>
    <property type="match status" value="1"/>
</dbReference>
<gene>
    <name evidence="6" type="ORF">J7I42_12165</name>
</gene>
<name>A0ABS3YUC5_9BACT</name>
<keyword evidence="3" id="KW-0326">Glycosidase</keyword>
<dbReference type="Gene3D" id="2.60.120.260">
    <property type="entry name" value="Galactose-binding domain-like"/>
    <property type="match status" value="2"/>
</dbReference>
<keyword evidence="7" id="KW-1185">Reference proteome</keyword>
<dbReference type="InterPro" id="IPR018087">
    <property type="entry name" value="Glyco_hydro_5_CS"/>
</dbReference>
<proteinExistence type="predicted"/>
<feature type="domain" description="CBM6" evidence="5">
    <location>
        <begin position="489"/>
        <end position="611"/>
    </location>
</feature>
<reference evidence="6 7" key="1">
    <citation type="submission" date="2021-03" db="EMBL/GenBank/DDBJ databases">
        <title>Assistant Professor.</title>
        <authorList>
            <person name="Huq M.A."/>
        </authorList>
    </citation>
    <scope>NUCLEOTIDE SEQUENCE [LARGE SCALE GENOMIC DNA]</scope>
    <source>
        <strain evidence="6 7">MAH-29</strain>
    </source>
</reference>
<dbReference type="PROSITE" id="PS00659">
    <property type="entry name" value="GLYCOSYL_HYDROL_F5"/>
    <property type="match status" value="1"/>
</dbReference>
<evidence type="ECO:0000256" key="2">
    <source>
        <dbReference type="ARBA" id="ARBA00022801"/>
    </source>
</evidence>
<evidence type="ECO:0000256" key="1">
    <source>
        <dbReference type="ARBA" id="ARBA00022729"/>
    </source>
</evidence>
<dbReference type="Pfam" id="PF03422">
    <property type="entry name" value="CBM_6"/>
    <property type="match status" value="1"/>
</dbReference>